<dbReference type="AlphaFoldDB" id="A0AAD6WTH8"/>
<gene>
    <name evidence="1" type="ORF">C8F04DRAFT_1301551</name>
</gene>
<accession>A0AAD6WTH8</accession>
<dbReference type="Gene3D" id="1.25.40.10">
    <property type="entry name" value="Tetratricopeptide repeat domain"/>
    <property type="match status" value="1"/>
</dbReference>
<name>A0AAD6WTH8_9AGAR</name>
<evidence type="ECO:0000313" key="1">
    <source>
        <dbReference type="EMBL" id="KAJ7024772.1"/>
    </source>
</evidence>
<comment type="caution">
    <text evidence="1">The sequence shown here is derived from an EMBL/GenBank/DDBJ whole genome shotgun (WGS) entry which is preliminary data.</text>
</comment>
<keyword evidence="2" id="KW-1185">Reference proteome</keyword>
<proteinExistence type="predicted"/>
<dbReference type="Proteomes" id="UP001218188">
    <property type="component" value="Unassembled WGS sequence"/>
</dbReference>
<sequence length="695" mass="76837">MAIKSSQSALSLAQSTGNNEKQSGVFINFAFIKWSVGDYTTGQVYAKEACRLARVTGHLSREAYALRAEALNWLRLGDYVQGILLADRAKSLLDMCGLPHSAEANALRTLLGEVQNLKSEYVEAHTFPPSYSLLHSGRELIALFNLCYNNGGQSSMVTIAGVPFTLMSEAKPKRSRHAHMRTSSTYHKPHALSCEHSAAVHDGAKEAKKIANRNTGSSNNHESGGLDDAPAKAAHKNVVLVELHGMLHLKMEAEGGNDLLWVHFGWDQLETSTRGGEQAGGEDSRVSRGLKQWLSRNRGRVIAPWRKEARGIGEIPVVKNLPQTPVNQPAQAAVNDPFNHGILLINMANVEVSMGTAKHEIERKIKVAQTIFKGIGMVTLSLGFWATACAWQRVLGPLRGIAASRLDLCLLVFNFAVFTESHSIPISVLSKPTFGIVAVSENHTKFGAQKLHDSHEALVQADHAIRPVGTQATHNMTSKQKNKHINSRQRGLNSAVIHAKLPQQSACVIEIEEKQCHWPENIIKQEIRACSNVWQSCQSVQSNSDLGAAPADGFVEFEVMECPVPEYTQNQREPSHIVCHYRHQGFGSRRLTWPDGPDQWDTPRALQLLWFGSNDLREDLLKCGRAPPTTKAVDDWRVFFFLTANLIFSAESRSRIYQDVSEVEVVQFECYVDASIYPGSTRHDLNGHSPIDVPP</sequence>
<protein>
    <submittedName>
        <fullName evidence="1">Uncharacterized protein</fullName>
    </submittedName>
</protein>
<evidence type="ECO:0000313" key="2">
    <source>
        <dbReference type="Proteomes" id="UP001218188"/>
    </source>
</evidence>
<organism evidence="1 2">
    <name type="scientific">Mycena alexandri</name>
    <dbReference type="NCBI Taxonomy" id="1745969"/>
    <lineage>
        <taxon>Eukaryota</taxon>
        <taxon>Fungi</taxon>
        <taxon>Dikarya</taxon>
        <taxon>Basidiomycota</taxon>
        <taxon>Agaricomycotina</taxon>
        <taxon>Agaricomycetes</taxon>
        <taxon>Agaricomycetidae</taxon>
        <taxon>Agaricales</taxon>
        <taxon>Marasmiineae</taxon>
        <taxon>Mycenaceae</taxon>
        <taxon>Mycena</taxon>
    </lineage>
</organism>
<reference evidence="1" key="1">
    <citation type="submission" date="2023-03" db="EMBL/GenBank/DDBJ databases">
        <title>Massive genome expansion in bonnet fungi (Mycena s.s.) driven by repeated elements and novel gene families across ecological guilds.</title>
        <authorList>
            <consortium name="Lawrence Berkeley National Laboratory"/>
            <person name="Harder C.B."/>
            <person name="Miyauchi S."/>
            <person name="Viragh M."/>
            <person name="Kuo A."/>
            <person name="Thoen E."/>
            <person name="Andreopoulos B."/>
            <person name="Lu D."/>
            <person name="Skrede I."/>
            <person name="Drula E."/>
            <person name="Henrissat B."/>
            <person name="Morin E."/>
            <person name="Kohler A."/>
            <person name="Barry K."/>
            <person name="LaButti K."/>
            <person name="Morin E."/>
            <person name="Salamov A."/>
            <person name="Lipzen A."/>
            <person name="Mereny Z."/>
            <person name="Hegedus B."/>
            <person name="Baldrian P."/>
            <person name="Stursova M."/>
            <person name="Weitz H."/>
            <person name="Taylor A."/>
            <person name="Grigoriev I.V."/>
            <person name="Nagy L.G."/>
            <person name="Martin F."/>
            <person name="Kauserud H."/>
        </authorList>
    </citation>
    <scope>NUCLEOTIDE SEQUENCE</scope>
    <source>
        <strain evidence="1">CBHHK200</strain>
    </source>
</reference>
<dbReference type="InterPro" id="IPR011990">
    <property type="entry name" value="TPR-like_helical_dom_sf"/>
</dbReference>
<dbReference type="EMBL" id="JARJCM010000164">
    <property type="protein sequence ID" value="KAJ7024772.1"/>
    <property type="molecule type" value="Genomic_DNA"/>
</dbReference>